<dbReference type="Pfam" id="PF01630">
    <property type="entry name" value="Glyco_hydro_56"/>
    <property type="match status" value="1"/>
</dbReference>
<evidence type="ECO:0000256" key="1">
    <source>
        <dbReference type="ARBA" id="ARBA00008871"/>
    </source>
</evidence>
<accession>A0A913Z488</accession>
<dbReference type="InterPro" id="IPR018155">
    <property type="entry name" value="Hyaluronidase"/>
</dbReference>
<keyword evidence="3" id="KW-0378">Hydrolase</keyword>
<comment type="catalytic activity">
    <reaction evidence="3">
        <text>Random hydrolysis of (1-&gt;4)-linkages between N-acetyl-beta-D-glucosamine and D-glucuronate residues in hyaluronate.</text>
        <dbReference type="EC" id="3.2.1.35"/>
    </reaction>
</comment>
<comment type="similarity">
    <text evidence="1 3">Belongs to the glycosyl hydrolase 56 family.</text>
</comment>
<evidence type="ECO:0000256" key="2">
    <source>
        <dbReference type="ARBA" id="ARBA00023157"/>
    </source>
</evidence>
<feature type="signal peptide" evidence="4">
    <location>
        <begin position="1"/>
        <end position="20"/>
    </location>
</feature>
<dbReference type="PRINTS" id="PR00846">
    <property type="entry name" value="GLHYDRLASE56"/>
</dbReference>
<keyword evidence="3" id="KW-0326">Glycosidase</keyword>
<dbReference type="GO" id="GO:0030214">
    <property type="term" value="P:hyaluronan catabolic process"/>
    <property type="evidence" value="ECO:0007669"/>
    <property type="project" value="TreeGrafter"/>
</dbReference>
<dbReference type="SUPFAM" id="SSF51445">
    <property type="entry name" value="(Trans)glycosidases"/>
    <property type="match status" value="1"/>
</dbReference>
<feature type="chain" id="PRO_5037225873" description="Hyaluronidase" evidence="4">
    <location>
        <begin position="21"/>
        <end position="444"/>
    </location>
</feature>
<dbReference type="InterPro" id="IPR013785">
    <property type="entry name" value="Aldolase_TIM"/>
</dbReference>
<evidence type="ECO:0000256" key="3">
    <source>
        <dbReference type="RuleBase" id="RU610713"/>
    </source>
</evidence>
<evidence type="ECO:0000256" key="4">
    <source>
        <dbReference type="SAM" id="SignalP"/>
    </source>
</evidence>
<dbReference type="EnsemblMetazoa" id="XM_038190676.1">
    <property type="protein sequence ID" value="XP_038046604.1"/>
    <property type="gene ID" value="LOC119720819"/>
</dbReference>
<evidence type="ECO:0000313" key="5">
    <source>
        <dbReference type="EnsemblMetazoa" id="XP_038046604.1"/>
    </source>
</evidence>
<dbReference type="PANTHER" id="PTHR11769">
    <property type="entry name" value="HYALURONIDASE"/>
    <property type="match status" value="1"/>
</dbReference>
<dbReference type="GO" id="GO:0004415">
    <property type="term" value="F:hyalurononglucosaminidase activity"/>
    <property type="evidence" value="ECO:0007669"/>
    <property type="project" value="UniProtKB-UniRule"/>
</dbReference>
<dbReference type="OMA" id="QYYIREA"/>
<dbReference type="AlphaFoldDB" id="A0A913Z488"/>
<dbReference type="RefSeq" id="XP_038046604.1">
    <property type="nucleotide sequence ID" value="XM_038190676.1"/>
</dbReference>
<dbReference type="Gene3D" id="3.20.20.70">
    <property type="entry name" value="Aldolase class I"/>
    <property type="match status" value="1"/>
</dbReference>
<keyword evidence="4" id="KW-0732">Signal</keyword>
<dbReference type="InterPro" id="IPR017853">
    <property type="entry name" value="GH"/>
</dbReference>
<dbReference type="GeneID" id="119720819"/>
<name>A0A913Z488_PATMI</name>
<dbReference type="OrthoDB" id="5796153at2759"/>
<keyword evidence="6" id="KW-1185">Reference proteome</keyword>
<dbReference type="PANTHER" id="PTHR11769:SF35">
    <property type="entry name" value="HYALURONIDASE"/>
    <property type="match status" value="1"/>
</dbReference>
<dbReference type="EC" id="3.2.1.35" evidence="3"/>
<protein>
    <recommendedName>
        <fullName evidence="3">Hyaluronidase</fullName>
        <ecNumber evidence="3">3.2.1.35</ecNumber>
    </recommendedName>
</protein>
<dbReference type="Proteomes" id="UP000887568">
    <property type="component" value="Unplaced"/>
</dbReference>
<keyword evidence="2" id="KW-1015">Disulfide bond</keyword>
<sequence>MKMKCLAQWLLLVLATGNICEVTPLTPRGGMAGLQGLFPRKEPGASPLPPPLADRAFTAVWNVRNSDRCLTKFGIDLDLGSNGIQTNSPTGNDVMVYFNHEDLGSYPYIDHGQFVNGGLPQLVNMTTHLEKATVDILKTIPDANYSGLALIDWEFWKPVSIRNKVYLSESVALVRRRHPSWDQGTVEATAKTEFEEAARSLYEGTVLLAHQLRPKALFGFYRFPYCDNHADARYCNQASVLSNDQMSWLVDASPTLYPSIYMQEEDTRTDTAVYIDTILQEALRVRQNSKDPIKPMFSYIALNYSHTGLNLNLEDMYNSILLPAEQGLAGVVFWGDNNDTSNRAACLGLQKDVKLALGPLVLKTTQAAARCSASLCSGHGRCVGKILECIPHQKDISGAPSGVTKGRIFSFGAKKSSKCRCQCYDGWGGPNCSIVAYSPAVQLL</sequence>
<organism evidence="5 6">
    <name type="scientific">Patiria miniata</name>
    <name type="common">Bat star</name>
    <name type="synonym">Asterina miniata</name>
    <dbReference type="NCBI Taxonomy" id="46514"/>
    <lineage>
        <taxon>Eukaryota</taxon>
        <taxon>Metazoa</taxon>
        <taxon>Echinodermata</taxon>
        <taxon>Eleutherozoa</taxon>
        <taxon>Asterozoa</taxon>
        <taxon>Asteroidea</taxon>
        <taxon>Valvatacea</taxon>
        <taxon>Valvatida</taxon>
        <taxon>Asterinidae</taxon>
        <taxon>Patiria</taxon>
    </lineage>
</organism>
<reference evidence="5" key="1">
    <citation type="submission" date="2022-11" db="UniProtKB">
        <authorList>
            <consortium name="EnsemblMetazoa"/>
        </authorList>
    </citation>
    <scope>IDENTIFICATION</scope>
</reference>
<evidence type="ECO:0000313" key="6">
    <source>
        <dbReference type="Proteomes" id="UP000887568"/>
    </source>
</evidence>
<dbReference type="GO" id="GO:0005975">
    <property type="term" value="P:carbohydrate metabolic process"/>
    <property type="evidence" value="ECO:0007669"/>
    <property type="project" value="InterPro"/>
</dbReference>
<proteinExistence type="inferred from homology"/>